<keyword evidence="3" id="KW-0804">Transcription</keyword>
<dbReference type="InterPro" id="IPR018062">
    <property type="entry name" value="HTH_AraC-typ_CS"/>
</dbReference>
<name>A0ABT1A6D7_9PSEU</name>
<keyword evidence="7" id="KW-1185">Reference proteome</keyword>
<keyword evidence="2" id="KW-0238">DNA-binding</keyword>
<reference evidence="6" key="1">
    <citation type="submission" date="2021-04" db="EMBL/GenBank/DDBJ databases">
        <title>Pseudonocardia sp. nov., isolated from sandy soil of mangrove forest.</title>
        <authorList>
            <person name="Zan Z."/>
            <person name="Huang R."/>
            <person name="Liu W."/>
        </authorList>
    </citation>
    <scope>NUCLEOTIDE SEQUENCE</scope>
    <source>
        <strain evidence="6">S2-4</strain>
    </source>
</reference>
<keyword evidence="1" id="KW-0805">Transcription regulation</keyword>
<dbReference type="PANTHER" id="PTHR46796">
    <property type="entry name" value="HTH-TYPE TRANSCRIPTIONAL ACTIVATOR RHAS-RELATED"/>
    <property type="match status" value="1"/>
</dbReference>
<dbReference type="Pfam" id="PF12852">
    <property type="entry name" value="Cupin_6"/>
    <property type="match status" value="1"/>
</dbReference>
<dbReference type="Pfam" id="PF12833">
    <property type="entry name" value="HTH_18"/>
    <property type="match status" value="1"/>
</dbReference>
<proteinExistence type="predicted"/>
<evidence type="ECO:0000256" key="1">
    <source>
        <dbReference type="ARBA" id="ARBA00023015"/>
    </source>
</evidence>
<dbReference type="Proteomes" id="UP001165283">
    <property type="component" value="Unassembled WGS sequence"/>
</dbReference>
<dbReference type="PROSITE" id="PS01124">
    <property type="entry name" value="HTH_ARAC_FAMILY_2"/>
    <property type="match status" value="1"/>
</dbReference>
<dbReference type="InterPro" id="IPR050204">
    <property type="entry name" value="AraC_XylS_family_regulators"/>
</dbReference>
<organism evidence="6 7">
    <name type="scientific">Pseudonocardia humida</name>
    <dbReference type="NCBI Taxonomy" id="2800819"/>
    <lineage>
        <taxon>Bacteria</taxon>
        <taxon>Bacillati</taxon>
        <taxon>Actinomycetota</taxon>
        <taxon>Actinomycetes</taxon>
        <taxon>Pseudonocardiales</taxon>
        <taxon>Pseudonocardiaceae</taxon>
        <taxon>Pseudonocardia</taxon>
    </lineage>
</organism>
<sequence>MVGDRLSEVFDLVEVRGLLSGGLAVRGPWVSRAGIDHPLKFFAMLRGRARLVTDGVHGMIELEPGDVAVLNNRSWLEVEGGTGDGPRREVTPAADFPAADFIRADGGTDVLVGGHVDLNPTGRALLLQALPPVAHVRASAAAAGNLRGTLHRLFDEVTGDRMGSAFAIRQYGQLLVLEVLRAYVGQTELPPGWLRALTDERLRPALGLMHAEPGKRWGLEDLARAAAMSRTSFAERFRATAGVPPLTYLNRWRMLLAQRALRDGDARVGSLAFDLGYASESAFSTAFKREVGESPLRYRRRVRDEDSGARLEHTRRWSAAAGPAAPPTAAPSG</sequence>
<feature type="region of interest" description="Disordered" evidence="4">
    <location>
        <begin position="302"/>
        <end position="333"/>
    </location>
</feature>
<dbReference type="PROSITE" id="PS00041">
    <property type="entry name" value="HTH_ARAC_FAMILY_1"/>
    <property type="match status" value="1"/>
</dbReference>
<feature type="domain" description="HTH araC/xylS-type" evidence="5">
    <location>
        <begin position="203"/>
        <end position="301"/>
    </location>
</feature>
<dbReference type="PANTHER" id="PTHR46796:SF7">
    <property type="entry name" value="ARAC FAMILY TRANSCRIPTIONAL REGULATOR"/>
    <property type="match status" value="1"/>
</dbReference>
<dbReference type="SUPFAM" id="SSF46689">
    <property type="entry name" value="Homeodomain-like"/>
    <property type="match status" value="2"/>
</dbReference>
<dbReference type="EMBL" id="JAGSOV010000055">
    <property type="protein sequence ID" value="MCO1658535.1"/>
    <property type="molecule type" value="Genomic_DNA"/>
</dbReference>
<accession>A0ABT1A6D7</accession>
<protein>
    <submittedName>
        <fullName evidence="6">AraC family transcriptional regulator</fullName>
    </submittedName>
</protein>
<dbReference type="Gene3D" id="1.10.10.60">
    <property type="entry name" value="Homeodomain-like"/>
    <property type="match status" value="1"/>
</dbReference>
<feature type="compositionally biased region" description="Basic and acidic residues" evidence="4">
    <location>
        <begin position="302"/>
        <end position="315"/>
    </location>
</feature>
<dbReference type="InterPro" id="IPR032783">
    <property type="entry name" value="AraC_lig"/>
</dbReference>
<dbReference type="SMART" id="SM00342">
    <property type="entry name" value="HTH_ARAC"/>
    <property type="match status" value="1"/>
</dbReference>
<comment type="caution">
    <text evidence="6">The sequence shown here is derived from an EMBL/GenBank/DDBJ whole genome shotgun (WGS) entry which is preliminary data.</text>
</comment>
<dbReference type="InterPro" id="IPR018060">
    <property type="entry name" value="HTH_AraC"/>
</dbReference>
<evidence type="ECO:0000313" key="6">
    <source>
        <dbReference type="EMBL" id="MCO1658535.1"/>
    </source>
</evidence>
<evidence type="ECO:0000256" key="4">
    <source>
        <dbReference type="SAM" id="MobiDB-lite"/>
    </source>
</evidence>
<gene>
    <name evidence="6" type="ORF">KDL28_26065</name>
</gene>
<dbReference type="InterPro" id="IPR009057">
    <property type="entry name" value="Homeodomain-like_sf"/>
</dbReference>
<dbReference type="InterPro" id="IPR020449">
    <property type="entry name" value="Tscrpt_reg_AraC-type_HTH"/>
</dbReference>
<evidence type="ECO:0000256" key="3">
    <source>
        <dbReference type="ARBA" id="ARBA00023163"/>
    </source>
</evidence>
<evidence type="ECO:0000256" key="2">
    <source>
        <dbReference type="ARBA" id="ARBA00023125"/>
    </source>
</evidence>
<evidence type="ECO:0000313" key="7">
    <source>
        <dbReference type="Proteomes" id="UP001165283"/>
    </source>
</evidence>
<dbReference type="RefSeq" id="WP_252442580.1">
    <property type="nucleotide sequence ID" value="NZ_JAGSOV010000055.1"/>
</dbReference>
<evidence type="ECO:0000259" key="5">
    <source>
        <dbReference type="PROSITE" id="PS01124"/>
    </source>
</evidence>
<feature type="compositionally biased region" description="Pro residues" evidence="4">
    <location>
        <begin position="324"/>
        <end position="333"/>
    </location>
</feature>
<dbReference type="PRINTS" id="PR00032">
    <property type="entry name" value="HTHARAC"/>
</dbReference>